<name>A0A2S7I1T4_9FLAO</name>
<protein>
    <submittedName>
        <fullName evidence="1">Uncharacterized protein</fullName>
    </submittedName>
</protein>
<organism evidence="1 2">
    <name type="scientific">Cloacibacterium normanense</name>
    <dbReference type="NCBI Taxonomy" id="237258"/>
    <lineage>
        <taxon>Bacteria</taxon>
        <taxon>Pseudomonadati</taxon>
        <taxon>Bacteroidota</taxon>
        <taxon>Flavobacteriia</taxon>
        <taxon>Flavobacteriales</taxon>
        <taxon>Weeksellaceae</taxon>
    </lineage>
</organism>
<gene>
    <name evidence="1" type="ORF">C3729_12460</name>
</gene>
<accession>A0A2S7I1T4</accession>
<evidence type="ECO:0000313" key="2">
    <source>
        <dbReference type="Proteomes" id="UP000238565"/>
    </source>
</evidence>
<dbReference type="Gene3D" id="2.60.120.10">
    <property type="entry name" value="Jelly Rolls"/>
    <property type="match status" value="1"/>
</dbReference>
<dbReference type="EMBL" id="PTPZ01000010">
    <property type="protein sequence ID" value="PPZ90542.1"/>
    <property type="molecule type" value="Genomic_DNA"/>
</dbReference>
<dbReference type="InterPro" id="IPR014710">
    <property type="entry name" value="RmlC-like_jellyroll"/>
</dbReference>
<sequence>MEPRLIKGGKFTDNIGVLLFNNTFDASLVKRMYNISNHDLNFVRGWQGHHIEKKMVFIHVW</sequence>
<proteinExistence type="predicted"/>
<evidence type="ECO:0000313" key="1">
    <source>
        <dbReference type="EMBL" id="PPZ90542.1"/>
    </source>
</evidence>
<comment type="caution">
    <text evidence="1">The sequence shown here is derived from an EMBL/GenBank/DDBJ whole genome shotgun (WGS) entry which is preliminary data.</text>
</comment>
<reference evidence="1 2" key="1">
    <citation type="submission" date="2018-02" db="EMBL/GenBank/DDBJ databases">
        <title>Draft genome sequence of bacterial isolates from marine environment.</title>
        <authorList>
            <person name="Singh S.K."/>
            <person name="Hill R."/>
            <person name="Major S."/>
            <person name="Cai H."/>
            <person name="Li Y."/>
        </authorList>
    </citation>
    <scope>NUCLEOTIDE SEQUENCE [LARGE SCALE GENOMIC DNA]</scope>
    <source>
        <strain evidence="1 2">IMET F</strain>
    </source>
</reference>
<dbReference type="Proteomes" id="UP000238565">
    <property type="component" value="Unassembled WGS sequence"/>
</dbReference>
<dbReference type="RefSeq" id="WP_104794451.1">
    <property type="nucleotide sequence ID" value="NZ_PTPZ01000010.1"/>
</dbReference>
<dbReference type="AlphaFoldDB" id="A0A2S7I1T4"/>